<keyword evidence="7" id="KW-0961">Cell wall biogenesis/degradation</keyword>
<dbReference type="InterPro" id="IPR009045">
    <property type="entry name" value="Zn_M74/Hedgehog-like"/>
</dbReference>
<evidence type="ECO:0000313" key="8">
    <source>
        <dbReference type="EMBL" id="VAX20961.1"/>
    </source>
</evidence>
<dbReference type="GO" id="GO:0071555">
    <property type="term" value="P:cell wall organization"/>
    <property type="evidence" value="ECO:0007669"/>
    <property type="project" value="UniProtKB-KW"/>
</dbReference>
<name>A0A3B1C2J2_9ZZZZ</name>
<dbReference type="GO" id="GO:0160237">
    <property type="term" value="F:D-Ala-D-Ala dipeptidase activity"/>
    <property type="evidence" value="ECO:0007669"/>
    <property type="project" value="UniProtKB-EC"/>
</dbReference>
<proteinExistence type="inferred from homology"/>
<keyword evidence="3 8" id="KW-0378">Hydrolase</keyword>
<keyword evidence="4" id="KW-0862">Zinc</keyword>
<keyword evidence="1" id="KW-0645">Protease</keyword>
<dbReference type="Pfam" id="PF01427">
    <property type="entry name" value="Peptidase_M15"/>
    <property type="match status" value="1"/>
</dbReference>
<dbReference type="PANTHER" id="PTHR43126:SF1">
    <property type="entry name" value="D-ALANYL-D-ALANINE DIPEPTIDASE"/>
    <property type="match status" value="1"/>
</dbReference>
<evidence type="ECO:0000256" key="6">
    <source>
        <dbReference type="ARBA" id="ARBA00023049"/>
    </source>
</evidence>
<dbReference type="GO" id="GO:0006508">
    <property type="term" value="P:proteolysis"/>
    <property type="evidence" value="ECO:0007669"/>
    <property type="project" value="UniProtKB-KW"/>
</dbReference>
<gene>
    <name evidence="8" type="ORF">MNBD_IGNAVI01-2304</name>
</gene>
<keyword evidence="6" id="KW-0482">Metalloprotease</keyword>
<dbReference type="EC" id="3.4.13.22" evidence="8"/>
<keyword evidence="2" id="KW-0479">Metal-binding</keyword>
<dbReference type="PANTHER" id="PTHR43126">
    <property type="entry name" value="D-ALANYL-D-ALANINE DIPEPTIDASE"/>
    <property type="match status" value="1"/>
</dbReference>
<reference evidence="8" key="1">
    <citation type="submission" date="2018-06" db="EMBL/GenBank/DDBJ databases">
        <authorList>
            <person name="Zhirakovskaya E."/>
        </authorList>
    </citation>
    <scope>NUCLEOTIDE SEQUENCE</scope>
</reference>
<dbReference type="InterPro" id="IPR000755">
    <property type="entry name" value="A_A_dipeptidase"/>
</dbReference>
<dbReference type="Gene3D" id="3.30.1380.10">
    <property type="match status" value="1"/>
</dbReference>
<dbReference type="HAMAP" id="MF_01924">
    <property type="entry name" value="A_A_dipeptidase"/>
    <property type="match status" value="1"/>
</dbReference>
<organism evidence="8">
    <name type="scientific">hydrothermal vent metagenome</name>
    <dbReference type="NCBI Taxonomy" id="652676"/>
    <lineage>
        <taxon>unclassified sequences</taxon>
        <taxon>metagenomes</taxon>
        <taxon>ecological metagenomes</taxon>
    </lineage>
</organism>
<evidence type="ECO:0000256" key="7">
    <source>
        <dbReference type="ARBA" id="ARBA00023316"/>
    </source>
</evidence>
<dbReference type="AlphaFoldDB" id="A0A3B1C2J2"/>
<dbReference type="PIRSF" id="PIRSF026671">
    <property type="entry name" value="AA_dipeptidase"/>
    <property type="match status" value="1"/>
</dbReference>
<evidence type="ECO:0000256" key="4">
    <source>
        <dbReference type="ARBA" id="ARBA00022833"/>
    </source>
</evidence>
<dbReference type="EMBL" id="UOGD01000182">
    <property type="protein sequence ID" value="VAX20961.1"/>
    <property type="molecule type" value="Genomic_DNA"/>
</dbReference>
<evidence type="ECO:0000256" key="1">
    <source>
        <dbReference type="ARBA" id="ARBA00022670"/>
    </source>
</evidence>
<evidence type="ECO:0000256" key="2">
    <source>
        <dbReference type="ARBA" id="ARBA00022723"/>
    </source>
</evidence>
<accession>A0A3B1C2J2</accession>
<dbReference type="SUPFAM" id="SSF55166">
    <property type="entry name" value="Hedgehog/DD-peptidase"/>
    <property type="match status" value="1"/>
</dbReference>
<dbReference type="GO" id="GO:0046872">
    <property type="term" value="F:metal ion binding"/>
    <property type="evidence" value="ECO:0007669"/>
    <property type="project" value="UniProtKB-KW"/>
</dbReference>
<protein>
    <submittedName>
        <fullName evidence="8">D-alanyl-D-alanine dipeptidase</fullName>
        <ecNumber evidence="8">3.4.13.22</ecNumber>
    </submittedName>
</protein>
<evidence type="ECO:0000256" key="3">
    <source>
        <dbReference type="ARBA" id="ARBA00022801"/>
    </source>
</evidence>
<sequence>MKTNKKLLVILILAFIQLQAQSDTLIVPLASIDSTIITDVRYATTNNFTGQVLYPTDKVYIRKIVGEALAKIQAYLIDNYDLQIKVFDGYRPLSVQKKMWKIMPDDRYVANPAKGSRHNRGAAVDLTIIDSTGAELDMGTGYDNFTQKAHYDYPDLPDKVKENRKLLRDTMMKFGFTPIESEWWHFDFKGWKNFSILDYQVN</sequence>
<keyword evidence="5 8" id="KW-0224">Dipeptidase</keyword>
<evidence type="ECO:0000256" key="5">
    <source>
        <dbReference type="ARBA" id="ARBA00022997"/>
    </source>
</evidence>
<dbReference type="CDD" id="cd14840">
    <property type="entry name" value="D-Ala-D-Ala_dipeptidase_Aad"/>
    <property type="match status" value="1"/>
</dbReference>
<dbReference type="GO" id="GO:0008237">
    <property type="term" value="F:metallopeptidase activity"/>
    <property type="evidence" value="ECO:0007669"/>
    <property type="project" value="UniProtKB-KW"/>
</dbReference>